<reference evidence="1 2" key="1">
    <citation type="submission" date="2016-01" db="EMBL/GenBank/DDBJ databases">
        <title>Highly variable Streptococcus oralis are common among viridans streptococci isolated from primates.</title>
        <authorList>
            <person name="Denapaite D."/>
            <person name="Rieger M."/>
            <person name="Koendgen S."/>
            <person name="Brueckner R."/>
            <person name="Ochigava I."/>
            <person name="Kappeler P."/>
            <person name="Maetz-Rensing K."/>
            <person name="Leendertz F."/>
            <person name="Hakenbeck R."/>
        </authorList>
    </citation>
    <scope>NUCLEOTIDE SEQUENCE [LARGE SCALE GENOMIC DNA]</scope>
    <source>
        <strain evidence="1 2">10712</strain>
    </source>
</reference>
<sequence length="38" mass="4626">MEFEEKRLAEKKSIKGQFLNWFKIRLNYQKAKELPNGI</sequence>
<dbReference type="AlphaFoldDB" id="A0A150NM94"/>
<name>A0A150NM94_STRMT</name>
<evidence type="ECO:0000313" key="1">
    <source>
        <dbReference type="EMBL" id="KYF34564.1"/>
    </source>
</evidence>
<organism evidence="1 2">
    <name type="scientific">Streptococcus mitis</name>
    <dbReference type="NCBI Taxonomy" id="28037"/>
    <lineage>
        <taxon>Bacteria</taxon>
        <taxon>Bacillati</taxon>
        <taxon>Bacillota</taxon>
        <taxon>Bacilli</taxon>
        <taxon>Lactobacillales</taxon>
        <taxon>Streptococcaceae</taxon>
        <taxon>Streptococcus</taxon>
        <taxon>Streptococcus mitis group</taxon>
    </lineage>
</organism>
<protein>
    <submittedName>
        <fullName evidence="1">Uncharacterized protein</fullName>
    </submittedName>
</protein>
<evidence type="ECO:0000313" key="2">
    <source>
        <dbReference type="Proteomes" id="UP000075618"/>
    </source>
</evidence>
<gene>
    <name evidence="1" type="ORF">SMI10712_01151</name>
</gene>
<dbReference type="PATRIC" id="fig|28037.237.peg.450"/>
<proteinExistence type="predicted"/>
<dbReference type="Proteomes" id="UP000075618">
    <property type="component" value="Unassembled WGS sequence"/>
</dbReference>
<accession>A0A150NM94</accession>
<dbReference type="EMBL" id="LROT01000013">
    <property type="protein sequence ID" value="KYF34564.1"/>
    <property type="molecule type" value="Genomic_DNA"/>
</dbReference>
<comment type="caution">
    <text evidence="1">The sequence shown here is derived from an EMBL/GenBank/DDBJ whole genome shotgun (WGS) entry which is preliminary data.</text>
</comment>